<gene>
    <name evidence="9" type="ORF">LOC71_17950</name>
</gene>
<dbReference type="RefSeq" id="WP_230275292.1">
    <property type="nucleotide sequence ID" value="NZ_JAJKFW010000025.1"/>
</dbReference>
<dbReference type="Pfam" id="PF07631">
    <property type="entry name" value="PSD4"/>
    <property type="match status" value="1"/>
</dbReference>
<feature type="chain" id="PRO_5047174148" evidence="2">
    <location>
        <begin position="24"/>
        <end position="848"/>
    </location>
</feature>
<feature type="domain" description="Cytochrome C Planctomycete-type" evidence="7">
    <location>
        <begin position="38"/>
        <end position="85"/>
    </location>
</feature>
<dbReference type="Pfam" id="PF07626">
    <property type="entry name" value="PSD3"/>
    <property type="match status" value="1"/>
</dbReference>
<keyword evidence="2" id="KW-0732">Signal</keyword>
<evidence type="ECO:0000259" key="3">
    <source>
        <dbReference type="Pfam" id="PF07624"/>
    </source>
</evidence>
<feature type="signal peptide" evidence="2">
    <location>
        <begin position="1"/>
        <end position="23"/>
    </location>
</feature>
<dbReference type="Pfam" id="PF07627">
    <property type="entry name" value="PSCyt3"/>
    <property type="match status" value="1"/>
</dbReference>
<feature type="region of interest" description="Disordered" evidence="1">
    <location>
        <begin position="487"/>
        <end position="506"/>
    </location>
</feature>
<dbReference type="InterPro" id="IPR013036">
    <property type="entry name" value="DUF1587"/>
</dbReference>
<sequence>MNSFRQRSLLSLLLTALTCGAVAAEIPPNVLPALKEHCLGCHGPDAAEANLRIDLLTSDLADRENALKWIEIRNAINLGEMPPDGESPLPIEILSQTSEWVSQSLKQIDRSRSRSDEQTMLRRLNRHEYTHTISDLLSMKFPSGESPLNTLPPDGTAEGFDKVSSALMLDPSLMTHYYHVARHIAERAIVDGPPEYPTETMRLEFEDIPDSHAIGYLVTRLGLNPVPGGLEMIEGGTRSFGMLRYPGRKDNNVAPTNGFYRFTIRAGASPGKDGEVPRIRLRHDHPDDSMQTIMEFDVTAAWDNPKEQTVVIPRDTLGGEVKVEILNETKLYMGQRPGEDFMRRIGEVGSQQNFQESLRLAGRKIAEGWGGDRSTPDPEKLNLTEFPRVFLDYLEVEGPLYDQWPPKSHSTLFSVVEPAANDLDDAKKIFTQFLPRAWRRPVEPSELAAILNVVQTELDNGESFHEAIRVGLTASLTSPNFLYLIEQTTSDDDPSDDVTSDDDTEHLDDHAIANRLSYFLWSSMPDDDLFRAAQAGELAAPSNRREQVDRMLADPKIERLVESFAGQWLQTNTFLDFTPDPHLYRDYDDALAEAVAREPLEFFREILLHDRSVLNFLNSDFIVINERLAEHYELDGITGDHYRVVPLPQTSVRGGLLAMAGVHQAGSDGIRTKPVSRAVYVRDVLFNNPPDPPPPNAGEVEPNIRGENLTVRERLVQHQQIEACASCHRSLDPYGLALENFNVIGAWREAQDGENFRGRNRPPIDASGRLPNGNKFADFREFRQQLLLQSDRFRRALAEKLLIYAFGRPVDPADDALLSQAVNDMKAQGDTLRALIQSIVSSEAFITP</sequence>
<dbReference type="Pfam" id="PF07635">
    <property type="entry name" value="PSCyt1"/>
    <property type="match status" value="1"/>
</dbReference>
<evidence type="ECO:0000313" key="10">
    <source>
        <dbReference type="Proteomes" id="UP001430306"/>
    </source>
</evidence>
<organism evidence="9 10">
    <name type="scientific">Rhodopirellula halodulae</name>
    <dbReference type="NCBI Taxonomy" id="2894198"/>
    <lineage>
        <taxon>Bacteria</taxon>
        <taxon>Pseudomonadati</taxon>
        <taxon>Planctomycetota</taxon>
        <taxon>Planctomycetia</taxon>
        <taxon>Pirellulales</taxon>
        <taxon>Pirellulaceae</taxon>
        <taxon>Rhodopirellula</taxon>
    </lineage>
</organism>
<dbReference type="Pfam" id="PF07624">
    <property type="entry name" value="PSD2"/>
    <property type="match status" value="1"/>
</dbReference>
<feature type="domain" description="DUF1585" evidence="3">
    <location>
        <begin position="772"/>
        <end position="845"/>
    </location>
</feature>
<dbReference type="Proteomes" id="UP001430306">
    <property type="component" value="Unassembled WGS sequence"/>
</dbReference>
<comment type="caution">
    <text evidence="9">The sequence shown here is derived from an EMBL/GenBank/DDBJ whole genome shotgun (WGS) entry which is preliminary data.</text>
</comment>
<evidence type="ECO:0000313" key="9">
    <source>
        <dbReference type="EMBL" id="MCC9644169.1"/>
    </source>
</evidence>
<evidence type="ECO:0000256" key="2">
    <source>
        <dbReference type="SAM" id="SignalP"/>
    </source>
</evidence>
<feature type="domain" description="DUF1592" evidence="6">
    <location>
        <begin position="507"/>
        <end position="634"/>
    </location>
</feature>
<feature type="domain" description="DUF1588" evidence="5">
    <location>
        <begin position="653"/>
        <end position="750"/>
    </location>
</feature>
<evidence type="ECO:0000259" key="7">
    <source>
        <dbReference type="Pfam" id="PF07635"/>
    </source>
</evidence>
<feature type="domain" description="DUF1587" evidence="4">
    <location>
        <begin position="122"/>
        <end position="189"/>
    </location>
</feature>
<dbReference type="InterPro" id="IPR013043">
    <property type="entry name" value="DUF1595"/>
</dbReference>
<dbReference type="InterPro" id="IPR011429">
    <property type="entry name" value="Cyt_c_Planctomycete-type"/>
</dbReference>
<feature type="compositionally biased region" description="Acidic residues" evidence="1">
    <location>
        <begin position="489"/>
        <end position="506"/>
    </location>
</feature>
<dbReference type="InterPro" id="IPR013042">
    <property type="entry name" value="DUF1592"/>
</dbReference>
<evidence type="ECO:0000259" key="4">
    <source>
        <dbReference type="Pfam" id="PF07626"/>
    </source>
</evidence>
<proteinExistence type="predicted"/>
<evidence type="ECO:0000259" key="8">
    <source>
        <dbReference type="Pfam" id="PF07637"/>
    </source>
</evidence>
<feature type="domain" description="DUF1595" evidence="8">
    <location>
        <begin position="426"/>
        <end position="486"/>
    </location>
</feature>
<accession>A0ABS8NLA9</accession>
<dbReference type="EMBL" id="JAJKFW010000025">
    <property type="protein sequence ID" value="MCC9644169.1"/>
    <property type="molecule type" value="Genomic_DNA"/>
</dbReference>
<evidence type="ECO:0000259" key="6">
    <source>
        <dbReference type="Pfam" id="PF07631"/>
    </source>
</evidence>
<keyword evidence="10" id="KW-1185">Reference proteome</keyword>
<protein>
    <submittedName>
        <fullName evidence="9">DUF1592 domain-containing protein</fullName>
    </submittedName>
</protein>
<name>A0ABS8NLA9_9BACT</name>
<evidence type="ECO:0000256" key="1">
    <source>
        <dbReference type="SAM" id="MobiDB-lite"/>
    </source>
</evidence>
<dbReference type="Pfam" id="PF07637">
    <property type="entry name" value="PSD5"/>
    <property type="match status" value="1"/>
</dbReference>
<dbReference type="InterPro" id="IPR013039">
    <property type="entry name" value="DUF1588"/>
</dbReference>
<evidence type="ECO:0000259" key="5">
    <source>
        <dbReference type="Pfam" id="PF07627"/>
    </source>
</evidence>
<dbReference type="InterPro" id="IPR011478">
    <property type="entry name" value="DUF1585"/>
</dbReference>
<reference evidence="9" key="1">
    <citation type="submission" date="2021-11" db="EMBL/GenBank/DDBJ databases">
        <title>Genome sequence.</title>
        <authorList>
            <person name="Sun Q."/>
        </authorList>
    </citation>
    <scope>NUCLEOTIDE SEQUENCE</scope>
    <source>
        <strain evidence="9">JC740</strain>
    </source>
</reference>